<evidence type="ECO:0000313" key="2">
    <source>
        <dbReference type="Proteomes" id="UP001139150"/>
    </source>
</evidence>
<reference evidence="1" key="1">
    <citation type="submission" date="2022-02" db="EMBL/GenBank/DDBJ databases">
        <title>Halalkalibacter sp. nov. isolated from Lonar Lake, India.</title>
        <authorList>
            <person name="Joshi A."/>
            <person name="Thite S."/>
            <person name="Lodha T."/>
        </authorList>
    </citation>
    <scope>NUCLEOTIDE SEQUENCE</scope>
    <source>
        <strain evidence="1">MEB205</strain>
    </source>
</reference>
<organism evidence="1 2">
    <name type="scientific">Halalkalibacter alkaliphilus</name>
    <dbReference type="NCBI Taxonomy" id="2917993"/>
    <lineage>
        <taxon>Bacteria</taxon>
        <taxon>Bacillati</taxon>
        <taxon>Bacillota</taxon>
        <taxon>Bacilli</taxon>
        <taxon>Bacillales</taxon>
        <taxon>Bacillaceae</taxon>
        <taxon>Halalkalibacter</taxon>
    </lineage>
</organism>
<comment type="caution">
    <text evidence="1">The sequence shown here is derived from an EMBL/GenBank/DDBJ whole genome shotgun (WGS) entry which is preliminary data.</text>
</comment>
<protein>
    <submittedName>
        <fullName evidence="1">Uncharacterized protein</fullName>
    </submittedName>
</protein>
<keyword evidence="2" id="KW-1185">Reference proteome</keyword>
<dbReference type="AlphaFoldDB" id="A0A9X2CUS0"/>
<sequence>MVAKELINMKEYLREEVKNDYYVVWEQVEVCLDETESTSTEEFLKVMYEQSESSSLVLMYSFLIDKTSSIEDSLAKVKRECKHIFKERVLV</sequence>
<evidence type="ECO:0000313" key="1">
    <source>
        <dbReference type="EMBL" id="MCL7748412.1"/>
    </source>
</evidence>
<dbReference type="EMBL" id="JAKRYL010000015">
    <property type="protein sequence ID" value="MCL7748412.1"/>
    <property type="molecule type" value="Genomic_DNA"/>
</dbReference>
<dbReference type="RefSeq" id="WP_250097303.1">
    <property type="nucleotide sequence ID" value="NZ_JAKRYL010000015.1"/>
</dbReference>
<accession>A0A9X2CUS0</accession>
<name>A0A9X2CUS0_9BACI</name>
<gene>
    <name evidence="1" type="ORF">MF646_14880</name>
</gene>
<dbReference type="Proteomes" id="UP001139150">
    <property type="component" value="Unassembled WGS sequence"/>
</dbReference>
<proteinExistence type="predicted"/>